<sequence>MFAHPETRRGSSRRPAPKADGTLASDRQRPRQGLHDPGAKTIASSRRAPTREIIVLHIPAPLRCMGPGTAAGRPSPAPPGRHGLLPAPSESDPAARGRAGAEWRPPERSERREARGGEGEWGREVGEPPRKHHTQALEGHHGRTGGLRRAGGAKTEEAGVAAAGSRQRAAGKEGPRRRKASGDGPP</sequence>
<dbReference type="Proteomes" id="UP001189429">
    <property type="component" value="Unassembled WGS sequence"/>
</dbReference>
<comment type="caution">
    <text evidence="2">The sequence shown here is derived from an EMBL/GenBank/DDBJ whole genome shotgun (WGS) entry which is preliminary data.</text>
</comment>
<reference evidence="2" key="1">
    <citation type="submission" date="2023-10" db="EMBL/GenBank/DDBJ databases">
        <authorList>
            <person name="Chen Y."/>
            <person name="Shah S."/>
            <person name="Dougan E. K."/>
            <person name="Thang M."/>
            <person name="Chan C."/>
        </authorList>
    </citation>
    <scope>NUCLEOTIDE SEQUENCE [LARGE SCALE GENOMIC DNA]</scope>
</reference>
<evidence type="ECO:0000313" key="2">
    <source>
        <dbReference type="EMBL" id="CAK0853282.1"/>
    </source>
</evidence>
<protein>
    <submittedName>
        <fullName evidence="2">Uncharacterized protein</fullName>
    </submittedName>
</protein>
<name>A0ABN9U388_9DINO</name>
<feature type="region of interest" description="Disordered" evidence="1">
    <location>
        <begin position="1"/>
        <end position="186"/>
    </location>
</feature>
<dbReference type="EMBL" id="CAUYUJ010015386">
    <property type="protein sequence ID" value="CAK0853282.1"/>
    <property type="molecule type" value="Genomic_DNA"/>
</dbReference>
<gene>
    <name evidence="2" type="ORF">PCOR1329_LOCUS44813</name>
</gene>
<organism evidence="2 3">
    <name type="scientific">Prorocentrum cordatum</name>
    <dbReference type="NCBI Taxonomy" id="2364126"/>
    <lineage>
        <taxon>Eukaryota</taxon>
        <taxon>Sar</taxon>
        <taxon>Alveolata</taxon>
        <taxon>Dinophyceae</taxon>
        <taxon>Prorocentrales</taxon>
        <taxon>Prorocentraceae</taxon>
        <taxon>Prorocentrum</taxon>
    </lineage>
</organism>
<accession>A0ABN9U388</accession>
<keyword evidence="3" id="KW-1185">Reference proteome</keyword>
<proteinExistence type="predicted"/>
<evidence type="ECO:0000256" key="1">
    <source>
        <dbReference type="SAM" id="MobiDB-lite"/>
    </source>
</evidence>
<feature type="compositionally biased region" description="Basic and acidic residues" evidence="1">
    <location>
        <begin position="26"/>
        <end position="38"/>
    </location>
</feature>
<evidence type="ECO:0000313" key="3">
    <source>
        <dbReference type="Proteomes" id="UP001189429"/>
    </source>
</evidence>
<feature type="compositionally biased region" description="Basic and acidic residues" evidence="1">
    <location>
        <begin position="93"/>
        <end position="129"/>
    </location>
</feature>